<comment type="caution">
    <text evidence="2">The sequence shown here is derived from an EMBL/GenBank/DDBJ whole genome shotgun (WGS) entry which is preliminary data.</text>
</comment>
<protein>
    <submittedName>
        <fullName evidence="2">Uncharacterized protein</fullName>
    </submittedName>
</protein>
<evidence type="ECO:0000313" key="2">
    <source>
        <dbReference type="EMBL" id="CAK0837421.1"/>
    </source>
</evidence>
<proteinExistence type="predicted"/>
<accession>A0ABN9SXV4</accession>
<evidence type="ECO:0000313" key="3">
    <source>
        <dbReference type="Proteomes" id="UP001189429"/>
    </source>
</evidence>
<keyword evidence="3" id="KW-1185">Reference proteome</keyword>
<feature type="compositionally biased region" description="Basic and acidic residues" evidence="1">
    <location>
        <begin position="197"/>
        <end position="208"/>
    </location>
</feature>
<feature type="region of interest" description="Disordered" evidence="1">
    <location>
        <begin position="492"/>
        <end position="561"/>
    </location>
</feature>
<dbReference type="EMBL" id="CAUYUJ010014152">
    <property type="protein sequence ID" value="CAK0837421.1"/>
    <property type="molecule type" value="Genomic_DNA"/>
</dbReference>
<feature type="compositionally biased region" description="Low complexity" evidence="1">
    <location>
        <begin position="367"/>
        <end position="387"/>
    </location>
</feature>
<feature type="compositionally biased region" description="Acidic residues" evidence="1">
    <location>
        <begin position="244"/>
        <end position="263"/>
    </location>
</feature>
<organism evidence="2 3">
    <name type="scientific">Prorocentrum cordatum</name>
    <dbReference type="NCBI Taxonomy" id="2364126"/>
    <lineage>
        <taxon>Eukaryota</taxon>
        <taxon>Sar</taxon>
        <taxon>Alveolata</taxon>
        <taxon>Dinophyceae</taxon>
        <taxon>Prorocentrales</taxon>
        <taxon>Prorocentraceae</taxon>
        <taxon>Prorocentrum</taxon>
    </lineage>
</organism>
<feature type="compositionally biased region" description="Low complexity" evidence="1">
    <location>
        <begin position="35"/>
        <end position="63"/>
    </location>
</feature>
<feature type="compositionally biased region" description="Acidic residues" evidence="1">
    <location>
        <begin position="312"/>
        <end position="322"/>
    </location>
</feature>
<dbReference type="Proteomes" id="UP001189429">
    <property type="component" value="Unassembled WGS sequence"/>
</dbReference>
<feature type="region of interest" description="Disordered" evidence="1">
    <location>
        <begin position="197"/>
        <end position="388"/>
    </location>
</feature>
<name>A0ABN9SXV4_9DINO</name>
<feature type="compositionally biased region" description="Basic residues" evidence="1">
    <location>
        <begin position="64"/>
        <end position="76"/>
    </location>
</feature>
<feature type="compositionally biased region" description="Low complexity" evidence="1">
    <location>
        <begin position="492"/>
        <end position="540"/>
    </location>
</feature>
<feature type="region of interest" description="Disordered" evidence="1">
    <location>
        <begin position="1"/>
        <end position="78"/>
    </location>
</feature>
<sequence length="716" mass="75293">MASPKAQPGAIQRWASLGEPSGRAEPLIGGGGPRGPHSGRGACGGAAWPARARSRTSSAAGRTRAARRTAPRRASRTPRTQLRYLKHLDLCSWYTGPDDRSCSDVREIRRGNIEEWILSYWFDGAETVDVLTAEDPDPDPAEEEEQEVVRWAGLPLPPSDTADACAGDEWYGKNPKVDSADIEAVSDDIIKQHLHDAYSDGGDDHVDETAPAPIEGDAREVEEAPAPIEGDAGEVGEAPAPIEVDGEDVEEAPAPIEDGDVEEAPALIEGDHEVEEAPAPIEGDHDEVEQTPAPIEGDHDEVAAEEAPAPIEGDDDEVEEEAPAQIEGDVKGEAPAPIREGPSSDRGSFFSDSEPTIGSNEEGEESCGGAAAASSAAASSSAASSSGITMPFVAELMGQRERHKMKKAKKEMKTEADNVLTVIPPSLAKADAAAGVEPTTVPKAKAVAKGKAVATAVAIKPVAVPKGKAAAKGKAVATAGVIKPAVPKGKAVAKGKAVSTDGVKPVAVPQAKAVPKGKAVPKPGASGSKRKASAAPSASKKTAKAQDPNQEEDEEEEAGGACEEVDVQAAGEEPSAGVEDAGGEDGAVIELTKPQNGWEEVSDFLTAGIQTLNDHQGIPFQLQYRSRASEGYHTIAYRNKPFHLEGGYSAWAQLIQVSNKEWSEQQLEHFKMDRRGMSLYVLNMIYYYVVQKSTYCKATAKSIRKYVLASEISVGG</sequence>
<reference evidence="2" key="1">
    <citation type="submission" date="2023-10" db="EMBL/GenBank/DDBJ databases">
        <authorList>
            <person name="Chen Y."/>
            <person name="Shah S."/>
            <person name="Dougan E. K."/>
            <person name="Thang M."/>
            <person name="Chan C."/>
        </authorList>
    </citation>
    <scope>NUCLEOTIDE SEQUENCE [LARGE SCALE GENOMIC DNA]</scope>
</reference>
<feature type="compositionally biased region" description="Acidic residues" evidence="1">
    <location>
        <begin position="549"/>
        <end position="561"/>
    </location>
</feature>
<evidence type="ECO:0000256" key="1">
    <source>
        <dbReference type="SAM" id="MobiDB-lite"/>
    </source>
</evidence>
<gene>
    <name evidence="2" type="ORF">PCOR1329_LOCUS33621</name>
</gene>
<feature type="compositionally biased region" description="Polar residues" evidence="1">
    <location>
        <begin position="350"/>
        <end position="359"/>
    </location>
</feature>